<name>A0AA97AIU4_9CYAN</name>
<organism evidence="1">
    <name type="scientific">Leptolyngbya sp. NK1-12</name>
    <dbReference type="NCBI Taxonomy" id="2547451"/>
    <lineage>
        <taxon>Bacteria</taxon>
        <taxon>Bacillati</taxon>
        <taxon>Cyanobacteriota</taxon>
        <taxon>Cyanophyceae</taxon>
        <taxon>Leptolyngbyales</taxon>
        <taxon>Leptolyngbyaceae</taxon>
        <taxon>Leptolyngbya group</taxon>
        <taxon>Leptolyngbya</taxon>
    </lineage>
</organism>
<dbReference type="AlphaFoldDB" id="A0AA97AIU4"/>
<dbReference type="EMBL" id="CP053586">
    <property type="protein sequence ID" value="WNZ24211.1"/>
    <property type="molecule type" value="Genomic_DNA"/>
</dbReference>
<gene>
    <name evidence="1" type="ORF">HJG54_16015</name>
</gene>
<dbReference type="RefSeq" id="WP_316429909.1">
    <property type="nucleotide sequence ID" value="NZ_CP053586.1"/>
</dbReference>
<evidence type="ECO:0000313" key="1">
    <source>
        <dbReference type="EMBL" id="WNZ24211.1"/>
    </source>
</evidence>
<reference evidence="1" key="1">
    <citation type="submission" date="2020-05" db="EMBL/GenBank/DDBJ databases">
        <authorList>
            <person name="Zhu T."/>
            <person name="Keshari N."/>
            <person name="Lu X."/>
        </authorList>
    </citation>
    <scope>NUCLEOTIDE SEQUENCE</scope>
    <source>
        <strain evidence="1">NK1-12</strain>
    </source>
</reference>
<sequence>MQLSPYTQYYIRKLLRQYLSYIHYPLTGVGVCNFFQTDLNQLLKQLYSKGFEYGIKIQELETLIHLHQASEPQKIYPYETLSEIEQKIFWILGLKFLAILPSMPLTVVSEASTALFHFVLNDQLHQGIRHADELYGMVLEFGAVRLSETESSQNLEAYRLLLELTDQSIPFILTVSEFRHRIWVSLRAPSYHTLFKQNAPILKKIA</sequence>
<accession>A0AA97AIU4</accession>
<proteinExistence type="predicted"/>
<protein>
    <submittedName>
        <fullName evidence="1">Uncharacterized protein</fullName>
    </submittedName>
</protein>